<evidence type="ECO:0000313" key="2">
    <source>
        <dbReference type="Proteomes" id="UP000178406"/>
    </source>
</evidence>
<dbReference type="Proteomes" id="UP000178406">
    <property type="component" value="Unassembled WGS sequence"/>
</dbReference>
<evidence type="ECO:0000313" key="1">
    <source>
        <dbReference type="EMBL" id="OGF74247.1"/>
    </source>
</evidence>
<comment type="caution">
    <text evidence="1">The sequence shown here is derived from an EMBL/GenBank/DDBJ whole genome shotgun (WGS) entry which is preliminary data.</text>
</comment>
<accession>A0A1F5WF59</accession>
<dbReference type="EMBL" id="MFHQ01000027">
    <property type="protein sequence ID" value="OGF74247.1"/>
    <property type="molecule type" value="Genomic_DNA"/>
</dbReference>
<organism evidence="1 2">
    <name type="scientific">Candidatus Giovannonibacteria bacterium RIFCSPHIGHO2_02_FULL_46_20</name>
    <dbReference type="NCBI Taxonomy" id="1798338"/>
    <lineage>
        <taxon>Bacteria</taxon>
        <taxon>Candidatus Giovannoniibacteriota</taxon>
    </lineage>
</organism>
<dbReference type="STRING" id="1798338.A3J56_03125"/>
<dbReference type="AlphaFoldDB" id="A0A1F5WF59"/>
<name>A0A1F5WF59_9BACT</name>
<sequence length="120" mass="13652">MILLAGEPILSAPLYERAATNTITTAKKPTIQKLERTAFLGTGFVIEGPLKIIGNNVCLFRLRSEDWIYNEYTDFFIEFGAFASCSVKIGDRLRCVFVKWYLDPWDPEAKGRVCEMSYSL</sequence>
<protein>
    <submittedName>
        <fullName evidence="1">Uncharacterized protein</fullName>
    </submittedName>
</protein>
<gene>
    <name evidence="1" type="ORF">A3J56_03125</name>
</gene>
<proteinExistence type="predicted"/>
<reference evidence="1 2" key="1">
    <citation type="journal article" date="2016" name="Nat. Commun.">
        <title>Thousands of microbial genomes shed light on interconnected biogeochemical processes in an aquifer system.</title>
        <authorList>
            <person name="Anantharaman K."/>
            <person name="Brown C.T."/>
            <person name="Hug L.A."/>
            <person name="Sharon I."/>
            <person name="Castelle C.J."/>
            <person name="Probst A.J."/>
            <person name="Thomas B.C."/>
            <person name="Singh A."/>
            <person name="Wilkins M.J."/>
            <person name="Karaoz U."/>
            <person name="Brodie E.L."/>
            <person name="Williams K.H."/>
            <person name="Hubbard S.S."/>
            <person name="Banfield J.F."/>
        </authorList>
    </citation>
    <scope>NUCLEOTIDE SEQUENCE [LARGE SCALE GENOMIC DNA]</scope>
</reference>